<evidence type="ECO:0000256" key="5">
    <source>
        <dbReference type="PROSITE-ProRule" id="PRU00302"/>
    </source>
</evidence>
<dbReference type="FunFam" id="2.10.70.10:FF:000014">
    <property type="entry name" value="Membrane cofactor protein"/>
    <property type="match status" value="1"/>
</dbReference>
<dbReference type="AlphaFoldDB" id="A0A3Q2YFL7"/>
<evidence type="ECO:0000256" key="3">
    <source>
        <dbReference type="ARBA" id="ARBA00022737"/>
    </source>
</evidence>
<dbReference type="GeneTree" id="ENSGT00940000154967"/>
<feature type="domain" description="Sushi" evidence="9">
    <location>
        <begin position="204"/>
        <end position="263"/>
    </location>
</feature>
<dbReference type="RefSeq" id="XP_019746984.1">
    <property type="nucleotide sequence ID" value="XM_019891425.1"/>
</dbReference>
<proteinExistence type="predicted"/>
<reference evidence="10" key="2">
    <citation type="submission" date="2025-09" db="UniProtKB">
        <authorList>
            <consortium name="Ensembl"/>
        </authorList>
    </citation>
    <scope>IDENTIFICATION</scope>
</reference>
<accession>A0A3Q2YFL7</accession>
<feature type="disulfide bond" evidence="5">
    <location>
        <begin position="234"/>
        <end position="261"/>
    </location>
</feature>
<keyword evidence="1 5" id="KW-0768">Sushi</keyword>
<feature type="signal peptide" evidence="8">
    <location>
        <begin position="1"/>
        <end position="21"/>
    </location>
</feature>
<feature type="disulfide bond" evidence="5">
    <location>
        <begin position="174"/>
        <end position="201"/>
    </location>
</feature>
<dbReference type="PROSITE" id="PS50923">
    <property type="entry name" value="SUSHI"/>
    <property type="match status" value="4"/>
</dbReference>
<dbReference type="OrthoDB" id="6480633at2759"/>
<keyword evidence="4 5" id="KW-1015">Disulfide bond</keyword>
<keyword evidence="11" id="KW-1185">Reference proteome</keyword>
<dbReference type="SMART" id="SM00032">
    <property type="entry name" value="CCP"/>
    <property type="match status" value="4"/>
</dbReference>
<dbReference type="KEGG" id="hcq:109528603"/>
<dbReference type="InterPro" id="IPR051277">
    <property type="entry name" value="SEZ6_CSMD_C4BPB_Regulators"/>
</dbReference>
<dbReference type="Proteomes" id="UP000264820">
    <property type="component" value="Unplaced"/>
</dbReference>
<feature type="domain" description="Sushi" evidence="9">
    <location>
        <begin position="85"/>
        <end position="143"/>
    </location>
</feature>
<dbReference type="STRING" id="109280.ENSHCOP00000012107"/>
<evidence type="ECO:0000259" key="9">
    <source>
        <dbReference type="PROSITE" id="PS50923"/>
    </source>
</evidence>
<name>A0A3Q2YFL7_HIPCM</name>
<reference evidence="10" key="1">
    <citation type="submission" date="2025-08" db="UniProtKB">
        <authorList>
            <consortium name="Ensembl"/>
        </authorList>
    </citation>
    <scope>IDENTIFICATION</scope>
</reference>
<keyword evidence="3" id="KW-0677">Repeat</keyword>
<keyword evidence="7" id="KW-1133">Transmembrane helix</keyword>
<dbReference type="InterPro" id="IPR035976">
    <property type="entry name" value="Sushi/SCR/CCP_sf"/>
</dbReference>
<dbReference type="SUPFAM" id="SSF57535">
    <property type="entry name" value="Complement control module/SCR domain"/>
    <property type="match status" value="4"/>
</dbReference>
<evidence type="ECO:0000313" key="10">
    <source>
        <dbReference type="Ensembl" id="ENSHCOP00000012107.1"/>
    </source>
</evidence>
<evidence type="ECO:0000313" key="11">
    <source>
        <dbReference type="Proteomes" id="UP000264820"/>
    </source>
</evidence>
<feature type="disulfide bond" evidence="5">
    <location>
        <begin position="55"/>
        <end position="82"/>
    </location>
</feature>
<feature type="domain" description="Sushi" evidence="9">
    <location>
        <begin position="144"/>
        <end position="203"/>
    </location>
</feature>
<evidence type="ECO:0000256" key="7">
    <source>
        <dbReference type="SAM" id="Phobius"/>
    </source>
</evidence>
<organism evidence="10 11">
    <name type="scientific">Hippocampus comes</name>
    <name type="common">Tiger tail seahorse</name>
    <dbReference type="NCBI Taxonomy" id="109280"/>
    <lineage>
        <taxon>Eukaryota</taxon>
        <taxon>Metazoa</taxon>
        <taxon>Chordata</taxon>
        <taxon>Craniata</taxon>
        <taxon>Vertebrata</taxon>
        <taxon>Euteleostomi</taxon>
        <taxon>Actinopterygii</taxon>
        <taxon>Neopterygii</taxon>
        <taxon>Teleostei</taxon>
        <taxon>Neoteleostei</taxon>
        <taxon>Acanthomorphata</taxon>
        <taxon>Syngnathiaria</taxon>
        <taxon>Syngnathiformes</taxon>
        <taxon>Syngnathoidei</taxon>
        <taxon>Syngnathidae</taxon>
        <taxon>Hippocampus</taxon>
    </lineage>
</organism>
<keyword evidence="2 8" id="KW-0732">Signal</keyword>
<dbReference type="PANTHER" id="PTHR45656:SF4">
    <property type="entry name" value="PROTEIN CBR-CLEC-78"/>
    <property type="match status" value="1"/>
</dbReference>
<feature type="region of interest" description="Disordered" evidence="6">
    <location>
        <begin position="269"/>
        <end position="288"/>
    </location>
</feature>
<feature type="chain" id="PRO_5018570705" evidence="8">
    <location>
        <begin position="22"/>
        <end position="355"/>
    </location>
</feature>
<dbReference type="InterPro" id="IPR000436">
    <property type="entry name" value="Sushi_SCR_CCP_dom"/>
</dbReference>
<feature type="disulfide bond" evidence="5">
    <location>
        <begin position="114"/>
        <end position="141"/>
    </location>
</feature>
<evidence type="ECO:0000256" key="2">
    <source>
        <dbReference type="ARBA" id="ARBA00022729"/>
    </source>
</evidence>
<dbReference type="Pfam" id="PF00084">
    <property type="entry name" value="Sushi"/>
    <property type="match status" value="4"/>
</dbReference>
<keyword evidence="7" id="KW-0472">Membrane</keyword>
<evidence type="ECO:0000256" key="8">
    <source>
        <dbReference type="SAM" id="SignalP"/>
    </source>
</evidence>
<feature type="transmembrane region" description="Helical" evidence="7">
    <location>
        <begin position="298"/>
        <end position="325"/>
    </location>
</feature>
<evidence type="ECO:0000256" key="6">
    <source>
        <dbReference type="SAM" id="MobiDB-lite"/>
    </source>
</evidence>
<dbReference type="GeneID" id="109528603"/>
<sequence length="355" mass="38267">MDVSSLFLLPFYLGLAMIAQAQECSRPTLGNNMNLRDDDILKDIFPDGSKANLACAVGHVQAGGSLSITCTAGAWSPVTLECERRSCGAAEELSNGYLDYSEGIQFGDKLYISCKTGYILVGEPARICLASGKWSGHPPSCEVVTCEPPRDLAQGSFSPIQDIYKYEDFVQYMCIKDYVLNGSKAASCSADRQFKPDPPVCVKVNCVEIKIENAEVLSGARPPYGHMAFVTFQCNSGYKMVGSPTVTCDINSRWSPKLPTCQRIERPTTAKPVDKGTPTAIPPTPDDKNGGNHLGMSLGIAFAVIIGLAIIIIVGCYYFGGLTFINKKSKNGYRKGRSNDVATTDGEGVVLSVRH</sequence>
<comment type="caution">
    <text evidence="5">Lacks conserved residue(s) required for the propagation of feature annotation.</text>
</comment>
<evidence type="ECO:0000256" key="1">
    <source>
        <dbReference type="ARBA" id="ARBA00022659"/>
    </source>
</evidence>
<dbReference type="PANTHER" id="PTHR45656">
    <property type="entry name" value="PROTEIN CBR-CLEC-78"/>
    <property type="match status" value="1"/>
</dbReference>
<keyword evidence="7" id="KW-0812">Transmembrane</keyword>
<dbReference type="CDD" id="cd00033">
    <property type="entry name" value="CCP"/>
    <property type="match status" value="4"/>
</dbReference>
<evidence type="ECO:0000256" key="4">
    <source>
        <dbReference type="ARBA" id="ARBA00023157"/>
    </source>
</evidence>
<protein>
    <submittedName>
        <fullName evidence="10">Regulator of complement activation group 2 gene 1</fullName>
    </submittedName>
</protein>
<feature type="domain" description="Sushi" evidence="9">
    <location>
        <begin position="22"/>
        <end position="84"/>
    </location>
</feature>
<dbReference type="Ensembl" id="ENSHCOT00000019033.1">
    <property type="protein sequence ID" value="ENSHCOP00000012107.1"/>
    <property type="gene ID" value="ENSHCOG00000015077.1"/>
</dbReference>
<dbReference type="Gene3D" id="2.10.70.10">
    <property type="entry name" value="Complement Module, domain 1"/>
    <property type="match status" value="4"/>
</dbReference>